<evidence type="ECO:0000256" key="4">
    <source>
        <dbReference type="ARBA" id="ARBA00022729"/>
    </source>
</evidence>
<reference evidence="9" key="3">
    <citation type="submission" date="2020-05" db="EMBL/GenBank/DDBJ databases">
        <title>Electrophorus electricus (electric eel) genome, fEleEle1, primary haplotype.</title>
        <authorList>
            <person name="Myers G."/>
            <person name="Meyer A."/>
            <person name="Fedrigo O."/>
            <person name="Formenti G."/>
            <person name="Rhie A."/>
            <person name="Tracey A."/>
            <person name="Sims Y."/>
            <person name="Jarvis E.D."/>
        </authorList>
    </citation>
    <scope>NUCLEOTIDE SEQUENCE [LARGE SCALE GENOMIC DNA]</scope>
</reference>
<evidence type="ECO:0000256" key="6">
    <source>
        <dbReference type="ARBA" id="ARBA00023157"/>
    </source>
</evidence>
<dbReference type="Gene3D" id="4.10.410.10">
    <property type="entry name" value="Pancreatic trypsin inhibitor Kunitz domain"/>
    <property type="match status" value="1"/>
</dbReference>
<dbReference type="SMART" id="SM00131">
    <property type="entry name" value="KU"/>
    <property type="match status" value="1"/>
</dbReference>
<organism evidence="9 10">
    <name type="scientific">Electrophorus electricus</name>
    <name type="common">Electric eel</name>
    <name type="synonym">Gymnotus electricus</name>
    <dbReference type="NCBI Taxonomy" id="8005"/>
    <lineage>
        <taxon>Eukaryota</taxon>
        <taxon>Metazoa</taxon>
        <taxon>Chordata</taxon>
        <taxon>Craniata</taxon>
        <taxon>Vertebrata</taxon>
        <taxon>Euteleostomi</taxon>
        <taxon>Actinopterygii</taxon>
        <taxon>Neopterygii</taxon>
        <taxon>Teleostei</taxon>
        <taxon>Ostariophysi</taxon>
        <taxon>Gymnotiformes</taxon>
        <taxon>Gymnotoidei</taxon>
        <taxon>Gymnotidae</taxon>
        <taxon>Electrophorus</taxon>
    </lineage>
</organism>
<evidence type="ECO:0000256" key="5">
    <source>
        <dbReference type="ARBA" id="ARBA00022900"/>
    </source>
</evidence>
<evidence type="ECO:0000259" key="8">
    <source>
        <dbReference type="PROSITE" id="PS50279"/>
    </source>
</evidence>
<dbReference type="Proteomes" id="UP000314983">
    <property type="component" value="Chromosome 3"/>
</dbReference>
<feature type="chain" id="PRO_5044219017" description="BPTI/Kunitz inhibitor domain-containing protein" evidence="7">
    <location>
        <begin position="28"/>
        <end position="140"/>
    </location>
</feature>
<dbReference type="InterPro" id="IPR002223">
    <property type="entry name" value="Kunitz_BPTI"/>
</dbReference>
<feature type="signal peptide" evidence="7">
    <location>
        <begin position="1"/>
        <end position="27"/>
    </location>
</feature>
<dbReference type="InterPro" id="IPR020901">
    <property type="entry name" value="Prtase_inh_Kunz-CS"/>
</dbReference>
<reference evidence="10" key="2">
    <citation type="journal article" date="2017" name="Sci. Adv.">
        <title>A tail of two voltages: Proteomic comparison of the three electric organs of the electric eel.</title>
        <authorList>
            <person name="Traeger L.L."/>
            <person name="Sabat G."/>
            <person name="Barrett-Wilt G.A."/>
            <person name="Wells G.B."/>
            <person name="Sussman M.R."/>
        </authorList>
    </citation>
    <scope>NUCLEOTIDE SEQUENCE [LARGE SCALE GENOMIC DNA]</scope>
</reference>
<evidence type="ECO:0000256" key="2">
    <source>
        <dbReference type="ARBA" id="ARBA00022525"/>
    </source>
</evidence>
<keyword evidence="2" id="KW-0964">Secreted</keyword>
<dbReference type="SUPFAM" id="SSF57362">
    <property type="entry name" value="BPTI-like"/>
    <property type="match status" value="1"/>
</dbReference>
<dbReference type="PRINTS" id="PR00759">
    <property type="entry name" value="BASICPTASE"/>
</dbReference>
<evidence type="ECO:0000256" key="7">
    <source>
        <dbReference type="SAM" id="SignalP"/>
    </source>
</evidence>
<dbReference type="InterPro" id="IPR036880">
    <property type="entry name" value="Kunitz_BPTI_sf"/>
</dbReference>
<dbReference type="PROSITE" id="PS00280">
    <property type="entry name" value="BPTI_KUNITZ_1"/>
    <property type="match status" value="1"/>
</dbReference>
<reference evidence="9" key="5">
    <citation type="submission" date="2025-09" db="UniProtKB">
        <authorList>
            <consortium name="Ensembl"/>
        </authorList>
    </citation>
    <scope>IDENTIFICATION</scope>
</reference>
<evidence type="ECO:0000256" key="1">
    <source>
        <dbReference type="ARBA" id="ARBA00004613"/>
    </source>
</evidence>
<dbReference type="InterPro" id="IPR050098">
    <property type="entry name" value="TFPI/VKTCI-like"/>
</dbReference>
<dbReference type="PANTHER" id="PTHR10083:SF381">
    <property type="entry name" value="BPTI_KUNITZ INHIBITOR DOMAIN-CONTAINING PROTEIN"/>
    <property type="match status" value="1"/>
</dbReference>
<name>A0A4W4F7V3_ELEEL</name>
<keyword evidence="6" id="KW-1015">Disulfide bond</keyword>
<dbReference type="FunFam" id="4.10.410.10:FF:000019">
    <property type="entry name" value="collagen alpha-1(VII) chain"/>
    <property type="match status" value="1"/>
</dbReference>
<dbReference type="PANTHER" id="PTHR10083">
    <property type="entry name" value="KUNITZ-TYPE PROTEASE INHIBITOR-RELATED"/>
    <property type="match status" value="1"/>
</dbReference>
<dbReference type="GO" id="GO:0005615">
    <property type="term" value="C:extracellular space"/>
    <property type="evidence" value="ECO:0007669"/>
    <property type="project" value="TreeGrafter"/>
</dbReference>
<dbReference type="AlphaFoldDB" id="A0A4W4F7V3"/>
<dbReference type="Pfam" id="PF00014">
    <property type="entry name" value="Kunitz_BPTI"/>
    <property type="match status" value="1"/>
</dbReference>
<reference evidence="9" key="4">
    <citation type="submission" date="2025-08" db="UniProtKB">
        <authorList>
            <consortium name="Ensembl"/>
        </authorList>
    </citation>
    <scope>IDENTIFICATION</scope>
</reference>
<keyword evidence="4 7" id="KW-0732">Signal</keyword>
<protein>
    <recommendedName>
        <fullName evidence="8">BPTI/Kunitz inhibitor domain-containing protein</fullName>
    </recommendedName>
</protein>
<feature type="domain" description="BPTI/Kunitz inhibitor" evidence="8">
    <location>
        <begin position="78"/>
        <end position="128"/>
    </location>
</feature>
<accession>A0A4W4F7V3</accession>
<evidence type="ECO:0000256" key="3">
    <source>
        <dbReference type="ARBA" id="ARBA00022690"/>
    </source>
</evidence>
<dbReference type="GeneTree" id="ENSGT01140000282748"/>
<dbReference type="PROSITE" id="PS50279">
    <property type="entry name" value="BPTI_KUNITZ_2"/>
    <property type="match status" value="1"/>
</dbReference>
<keyword evidence="10" id="KW-1185">Reference proteome</keyword>
<keyword evidence="5" id="KW-0722">Serine protease inhibitor</keyword>
<dbReference type="Ensembl" id="ENSEEET00000020396.2">
    <property type="protein sequence ID" value="ENSEEEP00000020169.2"/>
    <property type="gene ID" value="ENSEEEG00000009849.2"/>
</dbReference>
<reference evidence="10" key="1">
    <citation type="journal article" date="2014" name="Science">
        <title>Nonhuman genetics. Genomic basis for the convergent evolution of electric organs.</title>
        <authorList>
            <person name="Gallant J.R."/>
            <person name="Traeger L.L."/>
            <person name="Volkening J.D."/>
            <person name="Moffett H."/>
            <person name="Chen P.H."/>
            <person name="Novina C.D."/>
            <person name="Phillips G.N.Jr."/>
            <person name="Anand R."/>
            <person name="Wells G.B."/>
            <person name="Pinch M."/>
            <person name="Guth R."/>
            <person name="Unguez G.A."/>
            <person name="Albert J.S."/>
            <person name="Zakon H.H."/>
            <person name="Samanta M.P."/>
            <person name="Sussman M.R."/>
        </authorList>
    </citation>
    <scope>NUCLEOTIDE SEQUENCE [LARGE SCALE GENOMIC DNA]</scope>
</reference>
<sequence>MQSVQLASLLYLCRLAAPCLLFASCRAVRCGSAEGVTAALSSADRQAPSGRRCMGRGMLPLSFYMLHSCLYLCALDSCILPLDEGSCSRYTLRWYFNSQVSVCRPFIYSGCGGNANRFTHKEECEQHCLPLKEGIQMFPL</sequence>
<comment type="subcellular location">
    <subcellularLocation>
        <location evidence="1">Secreted</location>
    </subcellularLocation>
</comment>
<dbReference type="GO" id="GO:0004867">
    <property type="term" value="F:serine-type endopeptidase inhibitor activity"/>
    <property type="evidence" value="ECO:0007669"/>
    <property type="project" value="UniProtKB-KW"/>
</dbReference>
<evidence type="ECO:0000313" key="9">
    <source>
        <dbReference type="Ensembl" id="ENSEEEP00000020169.2"/>
    </source>
</evidence>
<proteinExistence type="predicted"/>
<keyword evidence="3" id="KW-0646">Protease inhibitor</keyword>
<evidence type="ECO:0000313" key="10">
    <source>
        <dbReference type="Proteomes" id="UP000314983"/>
    </source>
</evidence>